<feature type="non-terminal residue" evidence="1">
    <location>
        <position position="1"/>
    </location>
</feature>
<gene>
    <name evidence="1" type="ORF">BDN72DRAFT_728263</name>
</gene>
<accession>A0ACD3AC04</accession>
<sequence length="73" mass="8139">ASFDSSERTDAPQCPEETRKVVLHDLYQWIDGRNSPILFKWIHGGPGMGKSALAQTIAEALSRKRPRQLAASF</sequence>
<proteinExistence type="predicted"/>
<organism evidence="1 2">
    <name type="scientific">Pluteus cervinus</name>
    <dbReference type="NCBI Taxonomy" id="181527"/>
    <lineage>
        <taxon>Eukaryota</taxon>
        <taxon>Fungi</taxon>
        <taxon>Dikarya</taxon>
        <taxon>Basidiomycota</taxon>
        <taxon>Agaricomycotina</taxon>
        <taxon>Agaricomycetes</taxon>
        <taxon>Agaricomycetidae</taxon>
        <taxon>Agaricales</taxon>
        <taxon>Pluteineae</taxon>
        <taxon>Pluteaceae</taxon>
        <taxon>Pluteus</taxon>
    </lineage>
</organism>
<dbReference type="EMBL" id="ML208548">
    <property type="protein sequence ID" value="TFK62960.1"/>
    <property type="molecule type" value="Genomic_DNA"/>
</dbReference>
<evidence type="ECO:0000313" key="1">
    <source>
        <dbReference type="EMBL" id="TFK62960.1"/>
    </source>
</evidence>
<evidence type="ECO:0000313" key="2">
    <source>
        <dbReference type="Proteomes" id="UP000308600"/>
    </source>
</evidence>
<feature type="non-terminal residue" evidence="1">
    <location>
        <position position="73"/>
    </location>
</feature>
<keyword evidence="2" id="KW-1185">Reference proteome</keyword>
<reference evidence="1 2" key="1">
    <citation type="journal article" date="2019" name="Nat. Ecol. Evol.">
        <title>Megaphylogeny resolves global patterns of mushroom evolution.</title>
        <authorList>
            <person name="Varga T."/>
            <person name="Krizsan K."/>
            <person name="Foldi C."/>
            <person name="Dima B."/>
            <person name="Sanchez-Garcia M."/>
            <person name="Sanchez-Ramirez S."/>
            <person name="Szollosi G.J."/>
            <person name="Szarkandi J.G."/>
            <person name="Papp V."/>
            <person name="Albert L."/>
            <person name="Andreopoulos W."/>
            <person name="Angelini C."/>
            <person name="Antonin V."/>
            <person name="Barry K.W."/>
            <person name="Bougher N.L."/>
            <person name="Buchanan P."/>
            <person name="Buyck B."/>
            <person name="Bense V."/>
            <person name="Catcheside P."/>
            <person name="Chovatia M."/>
            <person name="Cooper J."/>
            <person name="Damon W."/>
            <person name="Desjardin D."/>
            <person name="Finy P."/>
            <person name="Geml J."/>
            <person name="Haridas S."/>
            <person name="Hughes K."/>
            <person name="Justo A."/>
            <person name="Karasinski D."/>
            <person name="Kautmanova I."/>
            <person name="Kiss B."/>
            <person name="Kocsube S."/>
            <person name="Kotiranta H."/>
            <person name="LaButti K.M."/>
            <person name="Lechner B.E."/>
            <person name="Liimatainen K."/>
            <person name="Lipzen A."/>
            <person name="Lukacs Z."/>
            <person name="Mihaltcheva S."/>
            <person name="Morgado L.N."/>
            <person name="Niskanen T."/>
            <person name="Noordeloos M.E."/>
            <person name="Ohm R.A."/>
            <person name="Ortiz-Santana B."/>
            <person name="Ovrebo C."/>
            <person name="Racz N."/>
            <person name="Riley R."/>
            <person name="Savchenko A."/>
            <person name="Shiryaev A."/>
            <person name="Soop K."/>
            <person name="Spirin V."/>
            <person name="Szebenyi C."/>
            <person name="Tomsovsky M."/>
            <person name="Tulloss R.E."/>
            <person name="Uehling J."/>
            <person name="Grigoriev I.V."/>
            <person name="Vagvolgyi C."/>
            <person name="Papp T."/>
            <person name="Martin F.M."/>
            <person name="Miettinen O."/>
            <person name="Hibbett D.S."/>
            <person name="Nagy L.G."/>
        </authorList>
    </citation>
    <scope>NUCLEOTIDE SEQUENCE [LARGE SCALE GENOMIC DNA]</scope>
    <source>
        <strain evidence="1 2">NL-1719</strain>
    </source>
</reference>
<dbReference type="Proteomes" id="UP000308600">
    <property type="component" value="Unassembled WGS sequence"/>
</dbReference>
<name>A0ACD3AC04_9AGAR</name>
<protein>
    <submittedName>
        <fullName evidence="1">Uncharacterized protein</fullName>
    </submittedName>
</protein>